<dbReference type="Gene3D" id="1.10.540.10">
    <property type="entry name" value="Acyl-CoA dehydrogenase/oxidase, N-terminal domain"/>
    <property type="match status" value="1"/>
</dbReference>
<sequence length="437" mass="47557">MDYFTDERHESLRAEVREFAEKEVRPQVARMEADREIEFELSREIARRGWIGVTIPREFGGLGLGHLAKTVIVEELARVSGAMGAMAQASQLGVAKVLHFGSDAQRRAWLPKFASGESLPTIAVTEPESGGHVLGMAGTARREGDEYVLNGRKVFVGNSHIGDVHGVVLRTGQGSRGLSAFLVESDRPGFRAGATGTQGGLHGFSFGELVFEDCRIPVGNRLGVEGQGLDVAYSSSTLYGRLNLGAVALGIHVAVVEDTVRYAEERVLYGKPISQLNSIALKLGEMQSRLMTAKLAAYHASYLLDRGKACDAELMNAKLINTEYAMDSARQAMEIFAARGTQEEHNVLRYLRDATHVYAPAGTSDVQKLRLGQVAAGTYGKQWSAELSDLASWAWTELNALEYDRAPVNEADERFGRHGRYGRGVRGARVVPFSAAS</sequence>
<organism evidence="9 10">
    <name type="scientific">Kitasatospora cathayae</name>
    <dbReference type="NCBI Taxonomy" id="3004092"/>
    <lineage>
        <taxon>Bacteria</taxon>
        <taxon>Bacillati</taxon>
        <taxon>Actinomycetota</taxon>
        <taxon>Actinomycetes</taxon>
        <taxon>Kitasatosporales</taxon>
        <taxon>Streptomycetaceae</taxon>
        <taxon>Kitasatospora</taxon>
    </lineage>
</organism>
<dbReference type="SUPFAM" id="SSF56645">
    <property type="entry name" value="Acyl-CoA dehydrogenase NM domain-like"/>
    <property type="match status" value="1"/>
</dbReference>
<dbReference type="InterPro" id="IPR036250">
    <property type="entry name" value="AcylCo_DH-like_C"/>
</dbReference>
<evidence type="ECO:0000256" key="2">
    <source>
        <dbReference type="ARBA" id="ARBA00009347"/>
    </source>
</evidence>
<evidence type="ECO:0000259" key="7">
    <source>
        <dbReference type="Pfam" id="PF02770"/>
    </source>
</evidence>
<dbReference type="Pfam" id="PF02771">
    <property type="entry name" value="Acyl-CoA_dh_N"/>
    <property type="match status" value="1"/>
</dbReference>
<evidence type="ECO:0000256" key="3">
    <source>
        <dbReference type="ARBA" id="ARBA00022630"/>
    </source>
</evidence>
<keyword evidence="5" id="KW-0560">Oxidoreductase</keyword>
<reference evidence="10" key="1">
    <citation type="submission" date="2022-12" db="EMBL/GenBank/DDBJ databases">
        <authorList>
            <person name="Mo P."/>
        </authorList>
    </citation>
    <scope>NUCLEOTIDE SEQUENCE [LARGE SCALE GENOMIC DNA]</scope>
    <source>
        <strain evidence="10">HUAS 3-15</strain>
    </source>
</reference>
<feature type="domain" description="Acyl-CoA dehydrogenase/oxidase C-terminal" evidence="6">
    <location>
        <begin position="226"/>
        <end position="373"/>
    </location>
</feature>
<comment type="cofactor">
    <cofactor evidence="1 5">
        <name>FAD</name>
        <dbReference type="ChEBI" id="CHEBI:57692"/>
    </cofactor>
</comment>
<gene>
    <name evidence="9" type="ORF">O1G21_09350</name>
</gene>
<keyword evidence="10" id="KW-1185">Reference proteome</keyword>
<evidence type="ECO:0000259" key="8">
    <source>
        <dbReference type="Pfam" id="PF02771"/>
    </source>
</evidence>
<evidence type="ECO:0000256" key="1">
    <source>
        <dbReference type="ARBA" id="ARBA00001974"/>
    </source>
</evidence>
<evidence type="ECO:0000313" key="9">
    <source>
        <dbReference type="EMBL" id="WBP91530.1"/>
    </source>
</evidence>
<accession>A0ABY7QFH3</accession>
<name>A0ABY7QFH3_9ACTN</name>
<dbReference type="InterPro" id="IPR013786">
    <property type="entry name" value="AcylCoA_DH/ox_N"/>
</dbReference>
<dbReference type="Proteomes" id="UP001212821">
    <property type="component" value="Chromosome"/>
</dbReference>
<dbReference type="InterPro" id="IPR009100">
    <property type="entry name" value="AcylCoA_DH/oxidase_NM_dom_sf"/>
</dbReference>
<dbReference type="EMBL" id="CP115450">
    <property type="protein sequence ID" value="WBP91530.1"/>
    <property type="molecule type" value="Genomic_DNA"/>
</dbReference>
<keyword evidence="4 5" id="KW-0274">FAD</keyword>
<evidence type="ECO:0000256" key="5">
    <source>
        <dbReference type="RuleBase" id="RU362125"/>
    </source>
</evidence>
<comment type="similarity">
    <text evidence="2 5">Belongs to the acyl-CoA dehydrogenase family.</text>
</comment>
<dbReference type="PANTHER" id="PTHR43884">
    <property type="entry name" value="ACYL-COA DEHYDROGENASE"/>
    <property type="match status" value="1"/>
</dbReference>
<dbReference type="SUPFAM" id="SSF47203">
    <property type="entry name" value="Acyl-CoA dehydrogenase C-terminal domain-like"/>
    <property type="match status" value="1"/>
</dbReference>
<dbReference type="InterPro" id="IPR037069">
    <property type="entry name" value="AcylCoA_DH/ox_N_sf"/>
</dbReference>
<proteinExistence type="inferred from homology"/>
<dbReference type="Gene3D" id="2.40.110.10">
    <property type="entry name" value="Butyryl-CoA Dehydrogenase, subunit A, domain 2"/>
    <property type="match status" value="1"/>
</dbReference>
<protein>
    <submittedName>
        <fullName evidence="9">Acyl-CoA dehydrogenase family protein</fullName>
    </submittedName>
</protein>
<dbReference type="PANTHER" id="PTHR43884:SF12">
    <property type="entry name" value="ISOVALERYL-COA DEHYDROGENASE, MITOCHONDRIAL-RELATED"/>
    <property type="match status" value="1"/>
</dbReference>
<dbReference type="Pfam" id="PF00441">
    <property type="entry name" value="Acyl-CoA_dh_1"/>
    <property type="match status" value="1"/>
</dbReference>
<evidence type="ECO:0000259" key="6">
    <source>
        <dbReference type="Pfam" id="PF00441"/>
    </source>
</evidence>
<dbReference type="Gene3D" id="1.20.140.10">
    <property type="entry name" value="Butyryl-CoA Dehydrogenase, subunit A, domain 3"/>
    <property type="match status" value="1"/>
</dbReference>
<evidence type="ECO:0000256" key="4">
    <source>
        <dbReference type="ARBA" id="ARBA00022827"/>
    </source>
</evidence>
<dbReference type="InterPro" id="IPR009075">
    <property type="entry name" value="AcylCo_DH/oxidase_C"/>
</dbReference>
<dbReference type="Pfam" id="PF02770">
    <property type="entry name" value="Acyl-CoA_dh_M"/>
    <property type="match status" value="1"/>
</dbReference>
<dbReference type="InterPro" id="IPR006091">
    <property type="entry name" value="Acyl-CoA_Oxase/DH_mid-dom"/>
</dbReference>
<keyword evidence="3 5" id="KW-0285">Flavoprotein</keyword>
<feature type="domain" description="Acyl-CoA dehydrogenase/oxidase N-terminal" evidence="8">
    <location>
        <begin position="7"/>
        <end position="117"/>
    </location>
</feature>
<feature type="domain" description="Acyl-CoA oxidase/dehydrogenase middle" evidence="7">
    <location>
        <begin position="122"/>
        <end position="214"/>
    </location>
</feature>
<dbReference type="InterPro" id="IPR046373">
    <property type="entry name" value="Acyl-CoA_Oxase/DH_mid-dom_sf"/>
</dbReference>
<evidence type="ECO:0000313" key="10">
    <source>
        <dbReference type="Proteomes" id="UP001212821"/>
    </source>
</evidence>